<dbReference type="InterPro" id="IPR032820">
    <property type="entry name" value="ATPase_put"/>
</dbReference>
<dbReference type="Pfam" id="PF09527">
    <property type="entry name" value="ATPase_gene1"/>
    <property type="match status" value="1"/>
</dbReference>
<dbReference type="AlphaFoldDB" id="A0A831QNK1"/>
<evidence type="ECO:0000256" key="1">
    <source>
        <dbReference type="SAM" id="Phobius"/>
    </source>
</evidence>
<feature type="transmembrane region" description="Helical" evidence="1">
    <location>
        <begin position="20"/>
        <end position="39"/>
    </location>
</feature>
<comment type="caution">
    <text evidence="2">The sequence shown here is derived from an EMBL/GenBank/DDBJ whole genome shotgun (WGS) entry which is preliminary data.</text>
</comment>
<accession>A0A831QNK1</accession>
<feature type="transmembrane region" description="Helical" evidence="1">
    <location>
        <begin position="51"/>
        <end position="69"/>
    </location>
</feature>
<dbReference type="Proteomes" id="UP000886191">
    <property type="component" value="Unassembled WGS sequence"/>
</dbReference>
<sequence>MSQQKPRKENKDNSGLRTAAKLSGIGLQMGLTIYLGNLLGSWLDQKFAKDFWEISVTLFAIAVSLYSVIKQANELNK</sequence>
<reference evidence="2" key="1">
    <citation type="journal article" date="2020" name="mSystems">
        <title>Genome- and Community-Level Interaction Insights into Carbon Utilization and Element Cycling Functions of Hydrothermarchaeota in Hydrothermal Sediment.</title>
        <authorList>
            <person name="Zhou Z."/>
            <person name="Liu Y."/>
            <person name="Xu W."/>
            <person name="Pan J."/>
            <person name="Luo Z.H."/>
            <person name="Li M."/>
        </authorList>
    </citation>
    <scope>NUCLEOTIDE SEQUENCE [LARGE SCALE GENOMIC DNA]</scope>
    <source>
        <strain evidence="2">HyVt-345</strain>
    </source>
</reference>
<keyword evidence="1" id="KW-0472">Membrane</keyword>
<evidence type="ECO:0000313" key="2">
    <source>
        <dbReference type="EMBL" id="HEA20172.1"/>
    </source>
</evidence>
<name>A0A831QNK1_9FLAO</name>
<proteinExistence type="predicted"/>
<keyword evidence="1" id="KW-1133">Transmembrane helix</keyword>
<dbReference type="EMBL" id="DRGL01000022">
    <property type="protein sequence ID" value="HEA20172.1"/>
    <property type="molecule type" value="Genomic_DNA"/>
</dbReference>
<gene>
    <name evidence="2" type="ORF">ENH87_04575</name>
</gene>
<protein>
    <submittedName>
        <fullName evidence="2">AtpZ/AtpI family protein</fullName>
    </submittedName>
</protein>
<keyword evidence="1" id="KW-0812">Transmembrane</keyword>
<organism evidence="2">
    <name type="scientific">Pricia antarctica</name>
    <dbReference type="NCBI Taxonomy" id="641691"/>
    <lineage>
        <taxon>Bacteria</taxon>
        <taxon>Pseudomonadati</taxon>
        <taxon>Bacteroidota</taxon>
        <taxon>Flavobacteriia</taxon>
        <taxon>Flavobacteriales</taxon>
        <taxon>Flavobacteriaceae</taxon>
        <taxon>Pricia</taxon>
    </lineage>
</organism>